<dbReference type="Proteomes" id="UP000886381">
    <property type="component" value="Unassembled WGS sequence"/>
</dbReference>
<feature type="domain" description="Cysteine-rich" evidence="2">
    <location>
        <begin position="3"/>
        <end position="83"/>
    </location>
</feature>
<dbReference type="PANTHER" id="PTHR42947">
    <property type="entry name" value="COB--COM HETERODISULFIDE REDUCTASE SUBUNIT B 1"/>
    <property type="match status" value="1"/>
</dbReference>
<dbReference type="AlphaFoldDB" id="A0A7V0Q650"/>
<evidence type="ECO:0000259" key="2">
    <source>
        <dbReference type="Pfam" id="PF02754"/>
    </source>
</evidence>
<dbReference type="Pfam" id="PF02754">
    <property type="entry name" value="CCG"/>
    <property type="match status" value="2"/>
</dbReference>
<evidence type="ECO:0000313" key="3">
    <source>
        <dbReference type="EMBL" id="HDL59950.1"/>
    </source>
</evidence>
<dbReference type="InterPro" id="IPR004017">
    <property type="entry name" value="Cys_rich_dom"/>
</dbReference>
<dbReference type="Gene3D" id="1.20.1050.140">
    <property type="match status" value="1"/>
</dbReference>
<organism evidence="3">
    <name type="scientific">candidate division WOR-3 bacterium</name>
    <dbReference type="NCBI Taxonomy" id="2052148"/>
    <lineage>
        <taxon>Bacteria</taxon>
        <taxon>Bacteria division WOR-3</taxon>
    </lineage>
</organism>
<dbReference type="InterPro" id="IPR051278">
    <property type="entry name" value="HdrB/HdrD_reductase"/>
</dbReference>
<keyword evidence="1" id="KW-0560">Oxidoreductase</keyword>
<dbReference type="PANTHER" id="PTHR42947:SF1">
    <property type="entry name" value="COB--COM HETERODISULFIDE REDUCTASE SUBUNIT B 1"/>
    <property type="match status" value="1"/>
</dbReference>
<dbReference type="EMBL" id="DRDR01000030">
    <property type="protein sequence ID" value="HDL59950.1"/>
    <property type="molecule type" value="Genomic_DNA"/>
</dbReference>
<comment type="caution">
    <text evidence="3">The sequence shown here is derived from an EMBL/GenBank/DDBJ whole genome shotgun (WGS) entry which is preliminary data.</text>
</comment>
<reference evidence="3" key="1">
    <citation type="journal article" date="2020" name="mSystems">
        <title>Genome- and Community-Level Interaction Insights into Carbon Utilization and Element Cycling Functions of Hydrothermarchaeota in Hydrothermal Sediment.</title>
        <authorList>
            <person name="Zhou Z."/>
            <person name="Liu Y."/>
            <person name="Xu W."/>
            <person name="Pan J."/>
            <person name="Luo Z.H."/>
            <person name="Li M."/>
        </authorList>
    </citation>
    <scope>NUCLEOTIDE SEQUENCE [LARGE SCALE GENOMIC DNA]</scope>
    <source>
        <strain evidence="3">HyVt-28</strain>
    </source>
</reference>
<dbReference type="GO" id="GO:0016491">
    <property type="term" value="F:oxidoreductase activity"/>
    <property type="evidence" value="ECO:0007669"/>
    <property type="project" value="UniProtKB-KW"/>
</dbReference>
<evidence type="ECO:0000256" key="1">
    <source>
        <dbReference type="ARBA" id="ARBA00023002"/>
    </source>
</evidence>
<sequence length="295" mass="33531">MKYALFLGCTIPVRAQNYELAARKVAKKLGIEFVDVHEFSCCGFPVKSVSHEAYLLISARNLAIAEEKGLNIATLCNACTVTLVEANEELKKDPELRQKINEKLRKIGKEYRGTVEVRHFARILYEDYGIDKLKEHIVRPLEGLNIAVHYGCHFLRPSEVYQEFDDPENPKSLDELVNITGAKSIWYKERDKCCGGGILGIKEEDALKMTKDKLDNIKEVEADAMISICPFCSVMYEGSQKKIEKMFETEYNIPVIYYPQLLGLAMGFEPEELGYKMNRIKAKRMLEKVTGIGTA</sequence>
<proteinExistence type="predicted"/>
<protein>
    <submittedName>
        <fullName evidence="3">CoB--CoM heterodisulfide reductase subunit B</fullName>
    </submittedName>
</protein>
<feature type="domain" description="Cysteine-rich" evidence="2">
    <location>
        <begin position="146"/>
        <end position="235"/>
    </location>
</feature>
<gene>
    <name evidence="3" type="ORF">ENH14_00680</name>
</gene>
<accession>A0A7V0Q650</accession>
<dbReference type="Gene3D" id="3.40.50.11810">
    <property type="match status" value="1"/>
</dbReference>
<name>A0A7V0Q650_UNCW3</name>